<proteinExistence type="predicted"/>
<dbReference type="eggNOG" id="COG2204">
    <property type="taxonomic scope" value="Bacteria"/>
</dbReference>
<feature type="domain" description="Sigma-54 factor interaction" evidence="7">
    <location>
        <begin position="164"/>
        <end position="393"/>
    </location>
</feature>
<dbReference type="Proteomes" id="UP000008316">
    <property type="component" value="Chromosome 1"/>
</dbReference>
<dbReference type="InterPro" id="IPR025943">
    <property type="entry name" value="Sigma_54_int_dom_ATP-bd_2"/>
</dbReference>
<keyword evidence="2" id="KW-0067">ATP-binding</keyword>
<dbReference type="HOGENOM" id="CLU_000445_0_6_4"/>
<dbReference type="InterPro" id="IPR011006">
    <property type="entry name" value="CheY-like_superfamily"/>
</dbReference>
<dbReference type="STRING" id="999541.bgla_1g10010"/>
<reference evidence="8 9" key="1">
    <citation type="journal article" date="2011" name="J. Bacteriol.">
        <title>Complete genome sequence of Burkholderia gladioli BSR3.</title>
        <authorList>
            <person name="Seo Y.S."/>
            <person name="Lim J."/>
            <person name="Choi B.S."/>
            <person name="Kim H."/>
            <person name="Goo E."/>
            <person name="Lee B."/>
            <person name="Lim J.S."/>
            <person name="Choi I.Y."/>
            <person name="Moon J.S."/>
            <person name="Kim J."/>
            <person name="Hwang I."/>
        </authorList>
    </citation>
    <scope>NUCLEOTIDE SEQUENCE [LARGE SCALE GENOMIC DNA]</scope>
    <source>
        <strain evidence="8 9">BSR3</strain>
    </source>
</reference>
<evidence type="ECO:0000256" key="6">
    <source>
        <dbReference type="SAM" id="MobiDB-lite"/>
    </source>
</evidence>
<dbReference type="SUPFAM" id="SSF52540">
    <property type="entry name" value="P-loop containing nucleoside triphosphate hydrolases"/>
    <property type="match status" value="1"/>
</dbReference>
<protein>
    <submittedName>
        <fullName evidence="8">Sigma-54 dependent transcriptional regulator, Fis family</fullName>
    </submittedName>
</protein>
<dbReference type="InterPro" id="IPR058031">
    <property type="entry name" value="AAA_lid_NorR"/>
</dbReference>
<dbReference type="GO" id="GO:0043565">
    <property type="term" value="F:sequence-specific DNA binding"/>
    <property type="evidence" value="ECO:0007669"/>
    <property type="project" value="InterPro"/>
</dbReference>
<evidence type="ECO:0000259" key="7">
    <source>
        <dbReference type="PROSITE" id="PS50045"/>
    </source>
</evidence>
<dbReference type="PANTHER" id="PTHR32071">
    <property type="entry name" value="TRANSCRIPTIONAL REGULATORY PROTEIN"/>
    <property type="match status" value="1"/>
</dbReference>
<dbReference type="CDD" id="cd00009">
    <property type="entry name" value="AAA"/>
    <property type="match status" value="1"/>
</dbReference>
<organism evidence="8 9">
    <name type="scientific">Burkholderia gladioli (strain BSR3)</name>
    <dbReference type="NCBI Taxonomy" id="999541"/>
    <lineage>
        <taxon>Bacteria</taxon>
        <taxon>Pseudomonadati</taxon>
        <taxon>Pseudomonadota</taxon>
        <taxon>Betaproteobacteria</taxon>
        <taxon>Burkholderiales</taxon>
        <taxon>Burkholderiaceae</taxon>
        <taxon>Burkholderia</taxon>
    </lineage>
</organism>
<dbReference type="PROSITE" id="PS00688">
    <property type="entry name" value="SIGMA54_INTERACT_3"/>
    <property type="match status" value="1"/>
</dbReference>
<dbReference type="Gene3D" id="1.10.8.60">
    <property type="match status" value="1"/>
</dbReference>
<dbReference type="InterPro" id="IPR027417">
    <property type="entry name" value="P-loop_NTPase"/>
</dbReference>
<dbReference type="Pfam" id="PF02954">
    <property type="entry name" value="HTH_8"/>
    <property type="match status" value="1"/>
</dbReference>
<evidence type="ECO:0000256" key="4">
    <source>
        <dbReference type="ARBA" id="ARBA00023125"/>
    </source>
</evidence>
<feature type="region of interest" description="Disordered" evidence="6">
    <location>
        <begin position="469"/>
        <end position="530"/>
    </location>
</feature>
<feature type="compositionally biased region" description="Basic and acidic residues" evidence="6">
    <location>
        <begin position="469"/>
        <end position="482"/>
    </location>
</feature>
<dbReference type="GO" id="GO:0005524">
    <property type="term" value="F:ATP binding"/>
    <property type="evidence" value="ECO:0007669"/>
    <property type="project" value="UniProtKB-KW"/>
</dbReference>
<dbReference type="Pfam" id="PF00158">
    <property type="entry name" value="Sigma54_activat"/>
    <property type="match status" value="1"/>
</dbReference>
<evidence type="ECO:0000313" key="8">
    <source>
        <dbReference type="EMBL" id="AEA59683.1"/>
    </source>
</evidence>
<dbReference type="AlphaFoldDB" id="F2L7Y8"/>
<keyword evidence="3" id="KW-0805">Transcription regulation</keyword>
<evidence type="ECO:0000256" key="2">
    <source>
        <dbReference type="ARBA" id="ARBA00022840"/>
    </source>
</evidence>
<keyword evidence="5" id="KW-0804">Transcription</keyword>
<dbReference type="EMBL" id="CP002599">
    <property type="protein sequence ID" value="AEA59683.1"/>
    <property type="molecule type" value="Genomic_DNA"/>
</dbReference>
<keyword evidence="1" id="KW-0547">Nucleotide-binding</keyword>
<dbReference type="Gene3D" id="1.10.10.60">
    <property type="entry name" value="Homeodomain-like"/>
    <property type="match status" value="1"/>
</dbReference>
<dbReference type="SUPFAM" id="SSF52172">
    <property type="entry name" value="CheY-like"/>
    <property type="match status" value="1"/>
</dbReference>
<dbReference type="KEGG" id="bgd:bgla_1g10010"/>
<keyword evidence="9" id="KW-1185">Reference proteome</keyword>
<evidence type="ECO:0000256" key="5">
    <source>
        <dbReference type="ARBA" id="ARBA00023163"/>
    </source>
</evidence>
<dbReference type="PROSITE" id="PS00676">
    <property type="entry name" value="SIGMA54_INTERACT_2"/>
    <property type="match status" value="1"/>
</dbReference>
<dbReference type="FunFam" id="3.40.50.300:FF:000006">
    <property type="entry name" value="DNA-binding transcriptional regulator NtrC"/>
    <property type="match status" value="1"/>
</dbReference>
<dbReference type="PROSITE" id="PS50045">
    <property type="entry name" value="SIGMA54_INTERACT_4"/>
    <property type="match status" value="1"/>
</dbReference>
<evidence type="ECO:0000313" key="9">
    <source>
        <dbReference type="Proteomes" id="UP000008316"/>
    </source>
</evidence>
<evidence type="ECO:0000256" key="1">
    <source>
        <dbReference type="ARBA" id="ARBA00022741"/>
    </source>
</evidence>
<feature type="compositionally biased region" description="Gly residues" evidence="6">
    <location>
        <begin position="486"/>
        <end position="496"/>
    </location>
</feature>
<dbReference type="InterPro" id="IPR002197">
    <property type="entry name" value="HTH_Fis"/>
</dbReference>
<keyword evidence="4" id="KW-0238">DNA-binding</keyword>
<dbReference type="InterPro" id="IPR045343">
    <property type="entry name" value="VpsR"/>
</dbReference>
<dbReference type="InterPro" id="IPR002078">
    <property type="entry name" value="Sigma_54_int"/>
</dbReference>
<dbReference type="Pfam" id="PF20161">
    <property type="entry name" value="VpsR"/>
    <property type="match status" value="1"/>
</dbReference>
<dbReference type="InterPro" id="IPR009057">
    <property type="entry name" value="Homeodomain-like_sf"/>
</dbReference>
<dbReference type="InterPro" id="IPR003593">
    <property type="entry name" value="AAA+_ATPase"/>
</dbReference>
<name>F2L7Y8_BURGS</name>
<dbReference type="SMART" id="SM00382">
    <property type="entry name" value="AAA"/>
    <property type="match status" value="1"/>
</dbReference>
<dbReference type="InterPro" id="IPR025944">
    <property type="entry name" value="Sigma_54_int_dom_CS"/>
</dbReference>
<dbReference type="Gene3D" id="3.40.50.300">
    <property type="entry name" value="P-loop containing nucleotide triphosphate hydrolases"/>
    <property type="match status" value="1"/>
</dbReference>
<dbReference type="SUPFAM" id="SSF46689">
    <property type="entry name" value="Homeodomain-like"/>
    <property type="match status" value="1"/>
</dbReference>
<dbReference type="PANTHER" id="PTHR32071:SF120">
    <property type="entry name" value="TRANSCRIPTIONAL REGULATOR-RELATED"/>
    <property type="match status" value="1"/>
</dbReference>
<gene>
    <name evidence="8" type="ordered locus">bgla_1g10010</name>
</gene>
<accession>F2L7Y8</accession>
<sequence>MMLDSDTSLSAGPFIAPPPIVPAESVMRPLVYLSRTPDAALVAHLRARGWQVQVCRSAQDTVRRPGQDATSAGIVDLDAFAPRELAALERGLRQPRIGWIALTGEARLDEPAVRQLIRQYCFDYVRHPAPPATLDYLVGHAYGMTALGESEPPTAAAAGGDEQMVGSCEAMQQLFRTIRKVASTDAPVFIAGESGTGKELTAVAIHERSARRKAPFVAINCGAIPHTLLQSELFGYERGAFTGATQRKIGRVEAAHGGTLFLDEIGDMPVDSQAGLLRFLQEGRIERLGARESIAVDVRVLCATHVDLEAAVRDGRFRADLYHRLCVLRVDEPPLRKRGGDIDLLARHVLRKFGGDGVRPIHGFTECALDAMRRYPWPGNVRELINRVRRAIVMADGRLLSAMDLDLGDYASQQAVTLADARESAERRAIEAALLRHRHRLTDAALELGISRATLYRLMDAHGLREMAHGDLPRGVNDEGGHEAPGPGGTMGGGKADGMADDATASGQGGPDASREDDGGDDGPGQPPRR</sequence>
<dbReference type="Pfam" id="PF25601">
    <property type="entry name" value="AAA_lid_14"/>
    <property type="match status" value="1"/>
</dbReference>
<dbReference type="GO" id="GO:0006355">
    <property type="term" value="P:regulation of DNA-templated transcription"/>
    <property type="evidence" value="ECO:0007669"/>
    <property type="project" value="InterPro"/>
</dbReference>
<evidence type="ECO:0000256" key="3">
    <source>
        <dbReference type="ARBA" id="ARBA00023015"/>
    </source>
</evidence>